<gene>
    <name evidence="3" type="ORF">FHR96_002577</name>
</gene>
<dbReference type="SUPFAM" id="SSF55144">
    <property type="entry name" value="LigT-like"/>
    <property type="match status" value="1"/>
</dbReference>
<dbReference type="PANTHER" id="PTHR35561">
    <property type="entry name" value="RNA 2',3'-CYCLIC PHOSPHODIESTERASE"/>
    <property type="match status" value="1"/>
</dbReference>
<organism evidence="3 4">
    <name type="scientific">Halomonas organivorans</name>
    <dbReference type="NCBI Taxonomy" id="257772"/>
    <lineage>
        <taxon>Bacteria</taxon>
        <taxon>Pseudomonadati</taxon>
        <taxon>Pseudomonadota</taxon>
        <taxon>Gammaproteobacteria</taxon>
        <taxon>Oceanospirillales</taxon>
        <taxon>Halomonadaceae</taxon>
        <taxon>Halomonas</taxon>
    </lineage>
</organism>
<comment type="similarity">
    <text evidence="2">Belongs to the 2H phosphoesterase superfamily. ThpR family.</text>
</comment>
<comment type="function">
    <text evidence="2">Hydrolyzes RNA 2',3'-cyclic phosphodiester to an RNA 2'-phosphomonoester.</text>
</comment>
<dbReference type="EC" id="3.1.4.58" evidence="2"/>
<reference evidence="3 4" key="1">
    <citation type="submission" date="2020-08" db="EMBL/GenBank/DDBJ databases">
        <title>Genomic Encyclopedia of Type Strains, Phase III (KMG-III): the genomes of soil and plant-associated and newly described type strains.</title>
        <authorList>
            <person name="Whitman W."/>
        </authorList>
    </citation>
    <scope>NUCLEOTIDE SEQUENCE [LARGE SCALE GENOMIC DNA]</scope>
    <source>
        <strain evidence="3 4">CECT 5995</strain>
    </source>
</reference>
<dbReference type="GO" id="GO:0008664">
    <property type="term" value="F:RNA 2',3'-cyclic 3'-phosphodiesterase activity"/>
    <property type="evidence" value="ECO:0007669"/>
    <property type="project" value="UniProtKB-EC"/>
</dbReference>
<evidence type="ECO:0000256" key="2">
    <source>
        <dbReference type="HAMAP-Rule" id="MF_01940"/>
    </source>
</evidence>
<feature type="active site" description="Proton acceptor" evidence="2">
    <location>
        <position position="121"/>
    </location>
</feature>
<dbReference type="GO" id="GO:0016874">
    <property type="term" value="F:ligase activity"/>
    <property type="evidence" value="ECO:0007669"/>
    <property type="project" value="UniProtKB-KW"/>
</dbReference>
<comment type="caution">
    <text evidence="3">The sequence shown here is derived from an EMBL/GenBank/DDBJ whole genome shotgun (WGS) entry which is preliminary data.</text>
</comment>
<dbReference type="AlphaFoldDB" id="A0A7W5G6N8"/>
<protein>
    <recommendedName>
        <fullName evidence="2">RNA 2',3'-cyclic phosphodiesterase</fullName>
        <shortName evidence="2">RNA 2',3'-CPDase</shortName>
        <ecNumber evidence="2">3.1.4.58</ecNumber>
    </recommendedName>
</protein>
<dbReference type="PANTHER" id="PTHR35561:SF1">
    <property type="entry name" value="RNA 2',3'-CYCLIC PHOSPHODIESTERASE"/>
    <property type="match status" value="1"/>
</dbReference>
<dbReference type="Proteomes" id="UP000525987">
    <property type="component" value="Unassembled WGS sequence"/>
</dbReference>
<feature type="short sequence motif" description="HXTX 1" evidence="2">
    <location>
        <begin position="39"/>
        <end position="42"/>
    </location>
</feature>
<name>A0A7W5G6N8_9GAMM</name>
<dbReference type="Pfam" id="PF13563">
    <property type="entry name" value="2_5_RNA_ligase2"/>
    <property type="match status" value="1"/>
</dbReference>
<dbReference type="InterPro" id="IPR009097">
    <property type="entry name" value="Cyclic_Pdiesterase"/>
</dbReference>
<keyword evidence="4" id="KW-1185">Reference proteome</keyword>
<sequence length="185" mass="20535">MRLFLALVPPPPLRRRLGVLADAAQARCGGRRMPDDSVHLTLAFLGEQPPARATAIADWLASMTLLPGRWQLDRWGQFRRPGIVWVGATHVDPALASLQCQLWDGLERLGAGTRPGRFVPHVTLLRHAQRPPSPELPAVSLTWDYTQVELIQSTITHEGSHYRRLARTAHLEESPCRPESSPGPS</sequence>
<dbReference type="NCBIfam" id="TIGR02258">
    <property type="entry name" value="2_5_ligase"/>
    <property type="match status" value="1"/>
</dbReference>
<dbReference type="InterPro" id="IPR004175">
    <property type="entry name" value="RNA_CPDase"/>
</dbReference>
<feature type="short sequence motif" description="HXTX 2" evidence="2">
    <location>
        <begin position="121"/>
        <end position="124"/>
    </location>
</feature>
<keyword evidence="3" id="KW-0436">Ligase</keyword>
<comment type="catalytic activity">
    <reaction evidence="2">
        <text>a 3'-end 2',3'-cyclophospho-ribonucleotide-RNA + H2O = a 3'-end 2'-phospho-ribonucleotide-RNA + H(+)</text>
        <dbReference type="Rhea" id="RHEA:11828"/>
        <dbReference type="Rhea" id="RHEA-COMP:10464"/>
        <dbReference type="Rhea" id="RHEA-COMP:17353"/>
        <dbReference type="ChEBI" id="CHEBI:15377"/>
        <dbReference type="ChEBI" id="CHEBI:15378"/>
        <dbReference type="ChEBI" id="CHEBI:83064"/>
        <dbReference type="ChEBI" id="CHEBI:173113"/>
        <dbReference type="EC" id="3.1.4.58"/>
    </reaction>
</comment>
<feature type="active site" description="Proton donor" evidence="2">
    <location>
        <position position="39"/>
    </location>
</feature>
<accession>A0A7W5G6N8</accession>
<proteinExistence type="inferred from homology"/>
<evidence type="ECO:0000313" key="4">
    <source>
        <dbReference type="Proteomes" id="UP000525987"/>
    </source>
</evidence>
<dbReference type="HAMAP" id="MF_01940">
    <property type="entry name" value="RNA_CPDase"/>
    <property type="match status" value="1"/>
</dbReference>
<evidence type="ECO:0000256" key="1">
    <source>
        <dbReference type="ARBA" id="ARBA00022801"/>
    </source>
</evidence>
<dbReference type="EMBL" id="JACHXM010000012">
    <property type="protein sequence ID" value="MBB3141696.1"/>
    <property type="molecule type" value="Genomic_DNA"/>
</dbReference>
<keyword evidence="1 2" id="KW-0378">Hydrolase</keyword>
<dbReference type="GO" id="GO:0004113">
    <property type="term" value="F:2',3'-cyclic-nucleotide 3'-phosphodiesterase activity"/>
    <property type="evidence" value="ECO:0007669"/>
    <property type="project" value="InterPro"/>
</dbReference>
<evidence type="ECO:0000313" key="3">
    <source>
        <dbReference type="EMBL" id="MBB3141696.1"/>
    </source>
</evidence>
<dbReference type="Gene3D" id="3.90.1140.10">
    <property type="entry name" value="Cyclic phosphodiesterase"/>
    <property type="match status" value="1"/>
</dbReference>
<dbReference type="RefSeq" id="WP_183388060.1">
    <property type="nucleotide sequence ID" value="NZ_JACHXM010000012.1"/>
</dbReference>